<evidence type="ECO:0000256" key="8">
    <source>
        <dbReference type="PROSITE-ProRule" id="PRU00708"/>
    </source>
</evidence>
<feature type="repeat" description="PPR" evidence="8">
    <location>
        <begin position="262"/>
        <end position="296"/>
    </location>
</feature>
<dbReference type="EMBL" id="JACBKZ010000001">
    <property type="protein sequence ID" value="KAF5959290.1"/>
    <property type="molecule type" value="Genomic_DNA"/>
</dbReference>
<gene>
    <name evidence="10" type="ORF">HYC85_000499</name>
</gene>
<comment type="similarity">
    <text evidence="2">Belongs to the PPR family. PCMP-H subfamily.</text>
</comment>
<comment type="subcellular location">
    <subcellularLocation>
        <location evidence="1">Membrane</location>
        <topology evidence="1">Multi-pass membrane protein</topology>
    </subcellularLocation>
</comment>
<dbReference type="GO" id="GO:0003723">
    <property type="term" value="F:RNA binding"/>
    <property type="evidence" value="ECO:0007669"/>
    <property type="project" value="InterPro"/>
</dbReference>
<dbReference type="NCBIfam" id="TIGR00756">
    <property type="entry name" value="PPR"/>
    <property type="match status" value="6"/>
</dbReference>
<dbReference type="InterPro" id="IPR046960">
    <property type="entry name" value="PPR_At4g14850-like_plant"/>
</dbReference>
<reference evidence="10 11" key="2">
    <citation type="submission" date="2020-07" db="EMBL/GenBank/DDBJ databases">
        <title>Genome assembly of wild tea tree DASZ reveals pedigree and selection history of tea varieties.</title>
        <authorList>
            <person name="Zhang W."/>
        </authorList>
    </citation>
    <scope>NUCLEOTIDE SEQUENCE [LARGE SCALE GENOMIC DNA]</scope>
    <source>
        <strain evidence="11">cv. G240</strain>
        <tissue evidence="10">Leaf</tissue>
    </source>
</reference>
<dbReference type="InterPro" id="IPR032867">
    <property type="entry name" value="DYW_dom"/>
</dbReference>
<dbReference type="PANTHER" id="PTHR47926:SF347">
    <property type="entry name" value="PENTATRICOPEPTIDE REPEAT-CONTAINING PROTEIN"/>
    <property type="match status" value="1"/>
</dbReference>
<dbReference type="Proteomes" id="UP000593564">
    <property type="component" value="Unassembled WGS sequence"/>
</dbReference>
<dbReference type="Pfam" id="PF20430">
    <property type="entry name" value="Eplus_motif"/>
    <property type="match status" value="1"/>
</dbReference>
<keyword evidence="7" id="KW-0472">Membrane</keyword>
<sequence length="909" mass="102597">MARDLFEPFSEFVDETNKDELIGSVKDLGRRSKIVLSKLGDSISRDFDPKSVDFGLSSDSDGLPIFDAFFASLSMIVVSEIGDETFIIAALMAMRHPKSIVLSGALSALFVMTVLSAGLGRIVLNLISREHTNSAATGVEEKLETGQGKTTARRSCLDFVLPYSWRNIINLTSSEIHHFQSYCLIHSSSSSLRIDNPQPRLLNSSVDLNLRNEFSIEIIHAKLIKNGSLLQPRDGNYILNLYVKSRHLGHAQRLFDEIPHRDVQTWTIMISGFAQNGSHRMAVDLFSKMREQGVVPNHFTFSSIFKCCSSLNELRVGKSIHGSILRYGIDLDVVLANSILDFYAKCGFFDYAEELFESMAEKDTVSWNIMIGAYIKIGEMDKSMNLFKQLPFKDVASWNTIIDGHLRNGFERIALDLLYLMVEFGSVLNKVTFSIALVLVSSLSILELGRQIHGRVLRIGIHNDGFLKNSLIDMYCKCGQMEKALVVFRNSALDFRTRNSKISSDEDESVAGSISWSSMVTGYIQNGRFEDALKLFNTMVCEHIEVDKFTLTSIVSACGNSGLLEFGQQIHVHILKTGHKPDVFLGSSMIDMYAKCGRLVDSWTIFRHTNVQNVVLWTSMISSCASHGEGTEAIRLFELMLNEGIRPNEVTFVGVLTACSYAGLFKEGCKYFKLMKEVYGIKPSVEHFTSMVDLFGRADRLDMIEGFIYENGISHLSAVWKSFLSSCRVHRNIEMASWVSEKLLELEPFEAGPYVLLSNTCATSLRWEEAAKLRALMKERGVRKSPGQSWIQLKNKVYTFVMGDRSHPQEFEIYTYLDKLIKKLKEIGYSIDVDMVMQDVEDEQKELLLGFHSEKLAIAYGLLSTSCGTPIRVMKNLRVCTDCHNFIKYTSYLLKREIIVRDIHRLSPF</sequence>
<dbReference type="InterPro" id="IPR011990">
    <property type="entry name" value="TPR-like_helical_dom_sf"/>
</dbReference>
<dbReference type="AlphaFoldDB" id="A0A7J7I2P0"/>
<feature type="domain" description="DYW" evidence="9">
    <location>
        <begin position="828"/>
        <end position="907"/>
    </location>
</feature>
<keyword evidence="4" id="KW-0812">Transmembrane</keyword>
<evidence type="ECO:0000256" key="6">
    <source>
        <dbReference type="ARBA" id="ARBA00022989"/>
    </source>
</evidence>
<evidence type="ECO:0000259" key="9">
    <source>
        <dbReference type="Pfam" id="PF14432"/>
    </source>
</evidence>
<dbReference type="Pfam" id="PF14432">
    <property type="entry name" value="DYW_deaminase"/>
    <property type="match status" value="1"/>
</dbReference>
<organism evidence="10 11">
    <name type="scientific">Camellia sinensis</name>
    <name type="common">Tea plant</name>
    <name type="synonym">Thea sinensis</name>
    <dbReference type="NCBI Taxonomy" id="4442"/>
    <lineage>
        <taxon>Eukaryota</taxon>
        <taxon>Viridiplantae</taxon>
        <taxon>Streptophyta</taxon>
        <taxon>Embryophyta</taxon>
        <taxon>Tracheophyta</taxon>
        <taxon>Spermatophyta</taxon>
        <taxon>Magnoliopsida</taxon>
        <taxon>eudicotyledons</taxon>
        <taxon>Gunneridae</taxon>
        <taxon>Pentapetalae</taxon>
        <taxon>asterids</taxon>
        <taxon>Ericales</taxon>
        <taxon>Theaceae</taxon>
        <taxon>Camellia</taxon>
    </lineage>
</organism>
<dbReference type="FunFam" id="1.25.40.10:FF:000305">
    <property type="entry name" value="Pentatricopeptide repeat-containing protein mitochondrial"/>
    <property type="match status" value="1"/>
</dbReference>
<feature type="repeat" description="PPR" evidence="8">
    <location>
        <begin position="547"/>
        <end position="581"/>
    </location>
</feature>
<dbReference type="GO" id="GO:0046873">
    <property type="term" value="F:metal ion transmembrane transporter activity"/>
    <property type="evidence" value="ECO:0007669"/>
    <property type="project" value="InterPro"/>
</dbReference>
<dbReference type="Pfam" id="PF13041">
    <property type="entry name" value="PPR_2"/>
    <property type="match status" value="3"/>
</dbReference>
<comment type="caution">
    <text evidence="10">The sequence shown here is derived from an EMBL/GenBank/DDBJ whole genome shotgun (WGS) entry which is preliminary data.</text>
</comment>
<dbReference type="GO" id="GO:0008270">
    <property type="term" value="F:zinc ion binding"/>
    <property type="evidence" value="ECO:0007669"/>
    <property type="project" value="InterPro"/>
</dbReference>
<dbReference type="GO" id="GO:0016020">
    <property type="term" value="C:membrane"/>
    <property type="evidence" value="ECO:0007669"/>
    <property type="project" value="UniProtKB-SubCell"/>
</dbReference>
<keyword evidence="6" id="KW-1133">Transmembrane helix</keyword>
<evidence type="ECO:0000313" key="10">
    <source>
        <dbReference type="EMBL" id="KAF5959290.1"/>
    </source>
</evidence>
<dbReference type="InterPro" id="IPR001727">
    <property type="entry name" value="GDT1-like"/>
</dbReference>
<protein>
    <recommendedName>
        <fullName evidence="9">DYW domain-containing protein</fullName>
    </recommendedName>
</protein>
<evidence type="ECO:0000256" key="4">
    <source>
        <dbReference type="ARBA" id="ARBA00022692"/>
    </source>
</evidence>
<dbReference type="PANTHER" id="PTHR47926">
    <property type="entry name" value="PENTATRICOPEPTIDE REPEAT-CONTAINING PROTEIN"/>
    <property type="match status" value="1"/>
</dbReference>
<evidence type="ECO:0000256" key="7">
    <source>
        <dbReference type="ARBA" id="ARBA00023136"/>
    </source>
</evidence>
<name>A0A7J7I2P0_CAMSI</name>
<dbReference type="GO" id="GO:0009451">
    <property type="term" value="P:RNA modification"/>
    <property type="evidence" value="ECO:0007669"/>
    <property type="project" value="InterPro"/>
</dbReference>
<feature type="repeat" description="PPR" evidence="8">
    <location>
        <begin position="363"/>
        <end position="397"/>
    </location>
</feature>
<proteinExistence type="inferred from homology"/>
<dbReference type="Pfam" id="PF01169">
    <property type="entry name" value="GDT1"/>
    <property type="match status" value="1"/>
</dbReference>
<evidence type="ECO:0000256" key="3">
    <source>
        <dbReference type="ARBA" id="ARBA00009190"/>
    </source>
</evidence>
<dbReference type="PROSITE" id="PS51375">
    <property type="entry name" value="PPR"/>
    <property type="match status" value="6"/>
</dbReference>
<dbReference type="Gene3D" id="1.25.40.10">
    <property type="entry name" value="Tetratricopeptide repeat domain"/>
    <property type="match status" value="4"/>
</dbReference>
<evidence type="ECO:0000256" key="2">
    <source>
        <dbReference type="ARBA" id="ARBA00006643"/>
    </source>
</evidence>
<feature type="repeat" description="PPR" evidence="8">
    <location>
        <begin position="332"/>
        <end position="362"/>
    </location>
</feature>
<feature type="repeat" description="PPR" evidence="8">
    <location>
        <begin position="512"/>
        <end position="546"/>
    </location>
</feature>
<accession>A0A7J7I2P0</accession>
<dbReference type="Pfam" id="PF01535">
    <property type="entry name" value="PPR"/>
    <property type="match status" value="4"/>
</dbReference>
<comment type="similarity">
    <text evidence="3">Belongs to the GDT1 family.</text>
</comment>
<evidence type="ECO:0000256" key="1">
    <source>
        <dbReference type="ARBA" id="ARBA00004141"/>
    </source>
</evidence>
<evidence type="ECO:0000256" key="5">
    <source>
        <dbReference type="ARBA" id="ARBA00022737"/>
    </source>
</evidence>
<keyword evidence="11" id="KW-1185">Reference proteome</keyword>
<feature type="repeat" description="PPR" evidence="8">
    <location>
        <begin position="613"/>
        <end position="647"/>
    </location>
</feature>
<dbReference type="InterPro" id="IPR002885">
    <property type="entry name" value="PPR_rpt"/>
</dbReference>
<dbReference type="InterPro" id="IPR046848">
    <property type="entry name" value="E_motif"/>
</dbReference>
<reference evidence="11" key="1">
    <citation type="journal article" date="2020" name="Nat. Commun.">
        <title>Genome assembly of wild tea tree DASZ reveals pedigree and selection history of tea varieties.</title>
        <authorList>
            <person name="Zhang W."/>
            <person name="Zhang Y."/>
            <person name="Qiu H."/>
            <person name="Guo Y."/>
            <person name="Wan H."/>
            <person name="Zhang X."/>
            <person name="Scossa F."/>
            <person name="Alseekh S."/>
            <person name="Zhang Q."/>
            <person name="Wang P."/>
            <person name="Xu L."/>
            <person name="Schmidt M.H."/>
            <person name="Jia X."/>
            <person name="Li D."/>
            <person name="Zhu A."/>
            <person name="Guo F."/>
            <person name="Chen W."/>
            <person name="Ni D."/>
            <person name="Usadel B."/>
            <person name="Fernie A.R."/>
            <person name="Wen W."/>
        </authorList>
    </citation>
    <scope>NUCLEOTIDE SEQUENCE [LARGE SCALE GENOMIC DNA]</scope>
    <source>
        <strain evidence="11">cv. G240</strain>
    </source>
</reference>
<evidence type="ECO:0000313" key="11">
    <source>
        <dbReference type="Proteomes" id="UP000593564"/>
    </source>
</evidence>
<keyword evidence="5" id="KW-0677">Repeat</keyword>
<dbReference type="Pfam" id="PF20431">
    <property type="entry name" value="E_motif"/>
    <property type="match status" value="1"/>
</dbReference>
<dbReference type="InterPro" id="IPR046849">
    <property type="entry name" value="E2_motif"/>
</dbReference>